<gene>
    <name evidence="2" type="ORF">Q8Y70_15840</name>
</gene>
<feature type="transmembrane region" description="Helical" evidence="1">
    <location>
        <begin position="163"/>
        <end position="184"/>
    </location>
</feature>
<keyword evidence="3" id="KW-1185">Reference proteome</keyword>
<evidence type="ECO:0008006" key="4">
    <source>
        <dbReference type="Google" id="ProtNLM"/>
    </source>
</evidence>
<evidence type="ECO:0000313" key="3">
    <source>
        <dbReference type="Proteomes" id="UP001302368"/>
    </source>
</evidence>
<evidence type="ECO:0000256" key="1">
    <source>
        <dbReference type="SAM" id="Phobius"/>
    </source>
</evidence>
<reference evidence="2 3" key="1">
    <citation type="submission" date="2023-10" db="EMBL/GenBank/DDBJ databases">
        <title>Genome sequencing of the isolated polysaccharide-producing bacterium Kosakonia sacchari KS2022.</title>
        <authorList>
            <person name="Yi X."/>
        </authorList>
    </citation>
    <scope>NUCLEOTIDE SEQUENCE [LARGE SCALE GENOMIC DNA]</scope>
    <source>
        <strain evidence="2 3">KS2022</strain>
    </source>
</reference>
<proteinExistence type="predicted"/>
<protein>
    <recommendedName>
        <fullName evidence="4">DUF3995 domain-containing protein</fullName>
    </recommendedName>
</protein>
<dbReference type="Proteomes" id="UP001302368">
    <property type="component" value="Chromosome"/>
</dbReference>
<keyword evidence="1" id="KW-1133">Transmembrane helix</keyword>
<dbReference type="InterPro" id="IPR036376">
    <property type="entry name" value="RuBisCO_lsu_C_sf"/>
</dbReference>
<dbReference type="RefSeq" id="WP_305736623.1">
    <property type="nucleotide sequence ID" value="NZ_CP137744.1"/>
</dbReference>
<evidence type="ECO:0000313" key="2">
    <source>
        <dbReference type="EMBL" id="WOZ76068.1"/>
    </source>
</evidence>
<dbReference type="EMBL" id="CP137744">
    <property type="protein sequence ID" value="WOZ76068.1"/>
    <property type="molecule type" value="Genomic_DNA"/>
</dbReference>
<keyword evidence="1" id="KW-0472">Membrane</keyword>
<organism evidence="2 3">
    <name type="scientific">Kosakonia sacchari</name>
    <dbReference type="NCBI Taxonomy" id="1158459"/>
    <lineage>
        <taxon>Bacteria</taxon>
        <taxon>Pseudomonadati</taxon>
        <taxon>Pseudomonadota</taxon>
        <taxon>Gammaproteobacteria</taxon>
        <taxon>Enterobacterales</taxon>
        <taxon>Enterobacteriaceae</taxon>
        <taxon>Kosakonia</taxon>
    </lineage>
</organism>
<dbReference type="SUPFAM" id="SSF51649">
    <property type="entry name" value="RuBisCo, C-terminal domain"/>
    <property type="match status" value="1"/>
</dbReference>
<feature type="transmembrane region" description="Helical" evidence="1">
    <location>
        <begin position="108"/>
        <end position="129"/>
    </location>
</feature>
<feature type="transmembrane region" description="Helical" evidence="1">
    <location>
        <begin position="35"/>
        <end position="56"/>
    </location>
</feature>
<accession>A0ABZ0MLT8</accession>
<feature type="transmembrane region" description="Helical" evidence="1">
    <location>
        <begin position="68"/>
        <end position="87"/>
    </location>
</feature>
<sequence length="188" mass="21502">MRVKKEHHEKHGAGVRFSINAKMGNSNNLLKRNRMFLNTVMWLISAVAFFAWIFGITLKNTFATNAKHFGLFLLVHLMLSAAAIMLKKHGVAGVSRDSGPWVFTGLRLFLKCYMAFAMIITVSFFFALISKGAQQMTHFHKTYNSANLHRNPLKFYLRRESGIVWAYGLCFLAGGVYVLWAIWFRVAF</sequence>
<name>A0ABZ0MLT8_9ENTR</name>
<keyword evidence="1" id="KW-0812">Transmembrane</keyword>